<dbReference type="PANTHER" id="PTHR45841">
    <property type="entry name" value="MRNA TURNOVER PROTEIN 4 MRTO4"/>
    <property type="match status" value="1"/>
</dbReference>
<organism evidence="8 9">
    <name type="scientific">Mixia osmundae (strain CBS 9802 / IAM 14324 / JCM 22182 / KY 12970)</name>
    <dbReference type="NCBI Taxonomy" id="764103"/>
    <lineage>
        <taxon>Eukaryota</taxon>
        <taxon>Fungi</taxon>
        <taxon>Dikarya</taxon>
        <taxon>Basidiomycota</taxon>
        <taxon>Pucciniomycotina</taxon>
        <taxon>Mixiomycetes</taxon>
        <taxon>Mixiales</taxon>
        <taxon>Mixiaceae</taxon>
        <taxon>Mixia</taxon>
    </lineage>
</organism>
<dbReference type="GO" id="GO:0005737">
    <property type="term" value="C:cytoplasm"/>
    <property type="evidence" value="ECO:0007669"/>
    <property type="project" value="UniProtKB-SubCell"/>
</dbReference>
<evidence type="ECO:0000256" key="1">
    <source>
        <dbReference type="ARBA" id="ARBA00004046"/>
    </source>
</evidence>
<dbReference type="Proteomes" id="UP000009131">
    <property type="component" value="Unassembled WGS sequence"/>
</dbReference>
<reference evidence="8 9" key="1">
    <citation type="journal article" date="2011" name="J. Gen. Appl. Microbiol.">
        <title>Draft genome sequencing of the enigmatic basidiomycete Mixia osmundae.</title>
        <authorList>
            <person name="Nishida H."/>
            <person name="Nagatsuka Y."/>
            <person name="Sugiyama J."/>
        </authorList>
    </citation>
    <scope>NUCLEOTIDE SEQUENCE [LARGE SCALE GENOMIC DNA]</scope>
    <source>
        <strain evidence="9">CBS 9802 / IAM 14324 / JCM 22182 / KY 12970</strain>
    </source>
</reference>
<evidence type="ECO:0000256" key="2">
    <source>
        <dbReference type="ARBA" id="ARBA00008889"/>
    </source>
</evidence>
<sequence>MPKSKRNTVLDLTKTKKKTREQKGALIEEIQLALDTFQFVWIFQVNHTRNQYIQEIRAAWKPSKIFMGRNGLMRKALGATAEDEHARGSAHIGQMLEGNVGLLFTDCTPKEVVEYFESYKKSDFARTGNLATETIELPQGPVLMEGEPAPHSIEPQLRKAGMPTSLIRGVPTLAGGGFTVCKAGQTLSPEQVQLLKLFNKPMATFQIVPLKGLDVKAGSVIEVDSVQVDR</sequence>
<comment type="similarity">
    <text evidence="2 6">Belongs to the universal ribosomal protein uL10 family.</text>
</comment>
<evidence type="ECO:0000256" key="3">
    <source>
        <dbReference type="ARBA" id="ARBA00011117"/>
    </source>
</evidence>
<dbReference type="CDD" id="cd05796">
    <property type="entry name" value="Ribosomal_P0_like"/>
    <property type="match status" value="1"/>
</dbReference>
<evidence type="ECO:0000313" key="8">
    <source>
        <dbReference type="EMBL" id="GAA97118.1"/>
    </source>
</evidence>
<dbReference type="AlphaFoldDB" id="G7E2Q8"/>
<dbReference type="InterPro" id="IPR043141">
    <property type="entry name" value="Ribosomal_uL10-like_sf"/>
</dbReference>
<dbReference type="STRING" id="764103.G7E2Q8"/>
<comment type="caution">
    <text evidence="8">The sequence shown here is derived from an EMBL/GenBank/DDBJ whole genome shotgun (WGS) entry which is preliminary data.</text>
</comment>
<comment type="subunit">
    <text evidence="3 6">Associates with the pre-60S ribosomal particle.</text>
</comment>
<dbReference type="GO" id="GO:0005730">
    <property type="term" value="C:nucleolus"/>
    <property type="evidence" value="ECO:0007669"/>
    <property type="project" value="UniProtKB-SubCell"/>
</dbReference>
<feature type="domain" description="Large ribosomal subunit protein uL10-like insertion" evidence="7">
    <location>
        <begin position="125"/>
        <end position="199"/>
    </location>
</feature>
<dbReference type="FunCoup" id="G7E2Q8">
    <property type="interactions" value="618"/>
</dbReference>
<dbReference type="SUPFAM" id="SSF160369">
    <property type="entry name" value="Ribosomal protein L10-like"/>
    <property type="match status" value="1"/>
</dbReference>
<evidence type="ECO:0000256" key="6">
    <source>
        <dbReference type="RuleBase" id="RU364039"/>
    </source>
</evidence>
<evidence type="ECO:0000256" key="4">
    <source>
        <dbReference type="ARBA" id="ARBA00022490"/>
    </source>
</evidence>
<keyword evidence="9" id="KW-1185">Reference proteome</keyword>
<dbReference type="InterPro" id="IPR043164">
    <property type="entry name" value="Ribosomal_uL10-like_insert_sf"/>
</dbReference>
<dbReference type="FunFam" id="3.90.105.20:FF:000003">
    <property type="entry name" value="Ribosome assembly factor mrt4"/>
    <property type="match status" value="1"/>
</dbReference>
<dbReference type="Pfam" id="PF17777">
    <property type="entry name" value="RL10P_insert"/>
    <property type="match status" value="1"/>
</dbReference>
<dbReference type="InterPro" id="IPR033867">
    <property type="entry name" value="Mrt4"/>
</dbReference>
<dbReference type="HOGENOM" id="CLU_071690_3_0_1"/>
<keyword evidence="6" id="KW-0690">Ribosome biogenesis</keyword>
<keyword evidence="4 6" id="KW-0963">Cytoplasm</keyword>
<protein>
    <recommendedName>
        <fullName evidence="6">Ribosome assembly factor mrt4</fullName>
    </recommendedName>
</protein>
<dbReference type="InterPro" id="IPR051742">
    <property type="entry name" value="Ribosome_Assembly_uL10"/>
</dbReference>
<dbReference type="GO" id="GO:0000956">
    <property type="term" value="P:nuclear-transcribed mRNA catabolic process"/>
    <property type="evidence" value="ECO:0007669"/>
    <property type="project" value="TreeGrafter"/>
</dbReference>
<dbReference type="InterPro" id="IPR001790">
    <property type="entry name" value="Ribosomal_uL10"/>
</dbReference>
<keyword evidence="5 6" id="KW-0539">Nucleus</keyword>
<dbReference type="InterPro" id="IPR040637">
    <property type="entry name" value="Ribosomal_uL10-like_insert"/>
</dbReference>
<gene>
    <name evidence="8" type="primary">Mo03793</name>
    <name evidence="8" type="ORF">E5Q_03793</name>
</gene>
<dbReference type="GO" id="GO:0000027">
    <property type="term" value="P:ribosomal large subunit assembly"/>
    <property type="evidence" value="ECO:0007669"/>
    <property type="project" value="InterPro"/>
</dbReference>
<dbReference type="EMBL" id="BABT02000111">
    <property type="protein sequence ID" value="GAA97118.1"/>
    <property type="molecule type" value="Genomic_DNA"/>
</dbReference>
<dbReference type="RefSeq" id="XP_014564690.1">
    <property type="nucleotide sequence ID" value="XM_014709204.1"/>
</dbReference>
<dbReference type="Gene3D" id="3.90.105.20">
    <property type="match status" value="1"/>
</dbReference>
<reference evidence="8 9" key="2">
    <citation type="journal article" date="2012" name="Open Biol.">
        <title>Characteristics of nucleosomes and linker DNA regions on the genome of the basidiomycete Mixia osmundae revealed by mono- and dinucleosome mapping.</title>
        <authorList>
            <person name="Nishida H."/>
            <person name="Kondo S."/>
            <person name="Matsumoto T."/>
            <person name="Suzuki Y."/>
            <person name="Yoshikawa H."/>
            <person name="Taylor T.D."/>
            <person name="Sugiyama J."/>
        </authorList>
    </citation>
    <scope>NUCLEOTIDE SEQUENCE [LARGE SCALE GENOMIC DNA]</scope>
    <source>
        <strain evidence="9">CBS 9802 / IAM 14324 / JCM 22182 / KY 12970</strain>
    </source>
</reference>
<dbReference type="Gene3D" id="3.30.70.1730">
    <property type="match status" value="1"/>
</dbReference>
<proteinExistence type="inferred from homology"/>
<accession>G7E2Q8</accession>
<dbReference type="OMA" id="LEWAENY"/>
<comment type="subcellular location">
    <subcellularLocation>
        <location evidence="6">Cytoplasm</location>
    </subcellularLocation>
    <subcellularLocation>
        <location evidence="6">Nucleus</location>
        <location evidence="6">Nucleolus</location>
    </subcellularLocation>
</comment>
<comment type="function">
    <text evidence="1 6">Component of the ribosome assembly machinery. Nuclear paralog of the ribosomal protein P0, it binds pre-60S subunits at an early stage of assembly in the nucleolus, and is replaced by P0 in cytoplasmic pre-60S subunits and mature 80S ribosomes.</text>
</comment>
<dbReference type="GO" id="GO:0030687">
    <property type="term" value="C:preribosome, large subunit precursor"/>
    <property type="evidence" value="ECO:0007669"/>
    <property type="project" value="TreeGrafter"/>
</dbReference>
<name>G7E2Q8_MIXOS</name>
<evidence type="ECO:0000313" key="9">
    <source>
        <dbReference type="Proteomes" id="UP000009131"/>
    </source>
</evidence>
<dbReference type="Pfam" id="PF00466">
    <property type="entry name" value="Ribosomal_L10"/>
    <property type="match status" value="1"/>
</dbReference>
<dbReference type="GO" id="GO:0006364">
    <property type="term" value="P:rRNA processing"/>
    <property type="evidence" value="ECO:0007669"/>
    <property type="project" value="TreeGrafter"/>
</dbReference>
<evidence type="ECO:0000256" key="5">
    <source>
        <dbReference type="ARBA" id="ARBA00023242"/>
    </source>
</evidence>
<dbReference type="OrthoDB" id="10262308at2759"/>
<evidence type="ECO:0000259" key="7">
    <source>
        <dbReference type="Pfam" id="PF17777"/>
    </source>
</evidence>
<dbReference type="FunFam" id="3.30.70.1730:FF:000005">
    <property type="entry name" value="Ribosome assembly factor mrt4"/>
    <property type="match status" value="1"/>
</dbReference>
<dbReference type="InParanoid" id="G7E2Q8"/>
<dbReference type="PANTHER" id="PTHR45841:SF1">
    <property type="entry name" value="MRNA TURNOVER PROTEIN 4 HOMOLOG"/>
    <property type="match status" value="1"/>
</dbReference>
<dbReference type="eggNOG" id="KOG0816">
    <property type="taxonomic scope" value="Eukaryota"/>
</dbReference>
<dbReference type="GO" id="GO:0003723">
    <property type="term" value="F:RNA binding"/>
    <property type="evidence" value="ECO:0007669"/>
    <property type="project" value="TreeGrafter"/>
</dbReference>